<gene>
    <name evidence="1" type="ORF">MYCIT1_LOCUS31725</name>
</gene>
<dbReference type="AlphaFoldDB" id="A0AAD2Q699"/>
<organism evidence="1 2">
    <name type="scientific">Mycena citricolor</name>
    <dbReference type="NCBI Taxonomy" id="2018698"/>
    <lineage>
        <taxon>Eukaryota</taxon>
        <taxon>Fungi</taxon>
        <taxon>Dikarya</taxon>
        <taxon>Basidiomycota</taxon>
        <taxon>Agaricomycotina</taxon>
        <taxon>Agaricomycetes</taxon>
        <taxon>Agaricomycetidae</taxon>
        <taxon>Agaricales</taxon>
        <taxon>Marasmiineae</taxon>
        <taxon>Mycenaceae</taxon>
        <taxon>Mycena</taxon>
    </lineage>
</organism>
<keyword evidence="2" id="KW-1185">Reference proteome</keyword>
<proteinExistence type="predicted"/>
<dbReference type="Proteomes" id="UP001295794">
    <property type="component" value="Unassembled WGS sequence"/>
</dbReference>
<sequence>MSAIGIGALPLELLGEVITHCSTSHWAAPLILGAVSRLLRDVAFRTPTSWRTLKLKEGDDSEKAHLWFSRSGACSIDLHIQLDGKDTPESLLAPILFPLHRIGSITLNVQTQLQASQALACMYHEPIALRNLRICATSQDALPVANPPTFPALSGITHLEVTNVVLSSLPGLDLRSLQSFCLAQPLVSSPISGDDVLALLHFAPGLRKLFIEARLTEPSAAEMNSDHEEEEEETLHLPELEALELRANNIIPVLDHLTVPSLTDLRIKDFDGRRAGASEELGASLHRLLVRMELGEGKIKNNDLHRLEVAGLSVDRTHEAWERCLRKMKRLQVLRFDSPADEVALTSLPPFQAPTTAAVPREIRAGFDFGFGYN</sequence>
<protein>
    <recommendedName>
        <fullName evidence="3">F-box domain-containing protein</fullName>
    </recommendedName>
</protein>
<evidence type="ECO:0008006" key="3">
    <source>
        <dbReference type="Google" id="ProtNLM"/>
    </source>
</evidence>
<evidence type="ECO:0000313" key="1">
    <source>
        <dbReference type="EMBL" id="CAK5280958.1"/>
    </source>
</evidence>
<dbReference type="EMBL" id="CAVNYO010000441">
    <property type="protein sequence ID" value="CAK5280958.1"/>
    <property type="molecule type" value="Genomic_DNA"/>
</dbReference>
<comment type="caution">
    <text evidence="1">The sequence shown here is derived from an EMBL/GenBank/DDBJ whole genome shotgun (WGS) entry which is preliminary data.</text>
</comment>
<reference evidence="1" key="1">
    <citation type="submission" date="2023-11" db="EMBL/GenBank/DDBJ databases">
        <authorList>
            <person name="De Vega J J."/>
            <person name="De Vega J J."/>
        </authorList>
    </citation>
    <scope>NUCLEOTIDE SEQUENCE</scope>
</reference>
<accession>A0AAD2Q699</accession>
<evidence type="ECO:0000313" key="2">
    <source>
        <dbReference type="Proteomes" id="UP001295794"/>
    </source>
</evidence>
<name>A0AAD2Q699_9AGAR</name>